<evidence type="ECO:0000313" key="9">
    <source>
        <dbReference type="EMBL" id="HIR46170.1"/>
    </source>
</evidence>
<feature type="binding site" evidence="5">
    <location>
        <begin position="353"/>
        <end position="354"/>
    </location>
    <ligand>
        <name>substrate</name>
    </ligand>
</feature>
<dbReference type="AlphaFoldDB" id="A0A9D1DDD4"/>
<evidence type="ECO:0000259" key="8">
    <source>
        <dbReference type="Pfam" id="PF03636"/>
    </source>
</evidence>
<evidence type="ECO:0000256" key="3">
    <source>
        <dbReference type="ARBA" id="ARBA00022679"/>
    </source>
</evidence>
<dbReference type="InterPro" id="IPR005196">
    <property type="entry name" value="Glyco_hydro_65_N"/>
</dbReference>
<dbReference type="InterPro" id="IPR005194">
    <property type="entry name" value="Glyco_hydro_65_C"/>
</dbReference>
<dbReference type="GO" id="GO:0016757">
    <property type="term" value="F:glycosyltransferase activity"/>
    <property type="evidence" value="ECO:0007669"/>
    <property type="project" value="UniProtKB-KW"/>
</dbReference>
<dbReference type="InterPro" id="IPR008928">
    <property type="entry name" value="6-hairpin_glycosidase_sf"/>
</dbReference>
<dbReference type="Gene3D" id="2.70.98.40">
    <property type="entry name" value="Glycoside hydrolase, family 65, N-terminal domain"/>
    <property type="match status" value="1"/>
</dbReference>
<keyword evidence="9" id="KW-0378">Hydrolase</keyword>
<dbReference type="PIRSF" id="PIRSF036289">
    <property type="entry name" value="Glycosyl_hydrolase_malt_phosph"/>
    <property type="match status" value="1"/>
</dbReference>
<dbReference type="EMBL" id="DVGZ01000009">
    <property type="protein sequence ID" value="HIR46170.1"/>
    <property type="molecule type" value="Genomic_DNA"/>
</dbReference>
<gene>
    <name evidence="9" type="ORF">IAB89_00725</name>
</gene>
<dbReference type="Pfam" id="PF03636">
    <property type="entry name" value="Glyco_hydro_65N"/>
    <property type="match status" value="1"/>
</dbReference>
<dbReference type="Pfam" id="PF03633">
    <property type="entry name" value="Glyco_hydro_65C"/>
    <property type="match status" value="1"/>
</dbReference>
<evidence type="ECO:0000256" key="1">
    <source>
        <dbReference type="ARBA" id="ARBA00006768"/>
    </source>
</evidence>
<sequence>MDTKLLRKTGLSLDREELMVNETLFHNANGYLGVRSNFEEGVPEGVGSIRGEYLNGFYDFADMPQAEKLCGLCEEKQTMLNIADTQTIFLSVDGETFSLFGGEVLDSARELDMARGVTRRTVSWKSTQGAAVTVDVTRMASFAMLPLFTIEYRVTAQSDCTLRFSSLHIGSVKNYCDPTDPRLAAEAPQYLHASPAALSGGASFVTAHTTKSGLSVTSAVKNVLSVPAEESLHAEGSSAEYTAAVSVKSGESVTLTKYTVLCDSVRYEDCRAEAEHLLAEAVSVPLSNWYDKQKAYLDAYWETCAVQVEGDDDLSRAVTYNLYQLIQSVGKDPHSNIAAKGLSGEGYEGHYFWDTEMYMLPFFSLTRPDIARNLIEYRHTILPYARENARILGHKKGALYAWRTIMGKECSGYFPSGSAQYHIDGDIAYSVISYYLLTKDVDFLAKTGAEIVCETARLWIDAGSWYKGTFRINDVTGPDEYTCIVNNNYYTNCLAKYNLDWACKFCAILEKAGKLAPLAEKIGLTQEELDEFRRASHAMYLPYDEELDLNPQDDSFLTKKVWDLAATPKEDFPLLLHYHPLYLYRFQVCKQADTVLSHFVMEDYQKLSTMRNSFAYYEKVTTHDSSLSTCIFSIMASRLGMPEKAYGYFGESSKLDLFNTHHNTKDGIHTANMGGTYMAIVYGFGGLRVKESGLCLAPALPAGWTSYSFRVRYEDALIGVRVTKDGGELTLCEGSPKELFLYGKPVTLDKTLPFALNPDWEKE</sequence>
<feature type="domain" description="Glycoside hydrolase family 65 N-terminal" evidence="8">
    <location>
        <begin position="13"/>
        <end position="263"/>
    </location>
</feature>
<evidence type="ECO:0000259" key="6">
    <source>
        <dbReference type="Pfam" id="PF03632"/>
    </source>
</evidence>
<keyword evidence="3" id="KW-0808">Transferase</keyword>
<feature type="domain" description="Glycoside hydrolase family 65 central catalytic" evidence="6">
    <location>
        <begin position="320"/>
        <end position="677"/>
    </location>
</feature>
<reference evidence="9" key="1">
    <citation type="submission" date="2020-10" db="EMBL/GenBank/DDBJ databases">
        <authorList>
            <person name="Gilroy R."/>
        </authorList>
    </citation>
    <scope>NUCLEOTIDE SEQUENCE</scope>
    <source>
        <strain evidence="9">ChiSxjej1B13-7958</strain>
    </source>
</reference>
<name>A0A9D1DDD4_9FIRM</name>
<evidence type="ECO:0000256" key="5">
    <source>
        <dbReference type="PIRSR" id="PIRSR036289-51"/>
    </source>
</evidence>
<comment type="similarity">
    <text evidence="1">Belongs to the glycosyl hydrolase 65 family.</text>
</comment>
<organism evidence="9 10">
    <name type="scientific">Candidatus Caccousia avicola</name>
    <dbReference type="NCBI Taxonomy" id="2840721"/>
    <lineage>
        <taxon>Bacteria</taxon>
        <taxon>Bacillati</taxon>
        <taxon>Bacillota</taxon>
        <taxon>Clostridia</taxon>
        <taxon>Eubacteriales</taxon>
        <taxon>Oscillospiraceae</taxon>
        <taxon>Oscillospiraceae incertae sedis</taxon>
        <taxon>Candidatus Caccousia</taxon>
    </lineage>
</organism>
<dbReference type="PANTHER" id="PTHR11051">
    <property type="entry name" value="GLYCOSYL HYDROLASE-RELATED"/>
    <property type="match status" value="1"/>
</dbReference>
<feature type="active site" description="Proton donor" evidence="4">
    <location>
        <position position="480"/>
    </location>
</feature>
<comment type="caution">
    <text evidence="9">The sequence shown here is derived from an EMBL/GenBank/DDBJ whole genome shotgun (WGS) entry which is preliminary data.</text>
</comment>
<dbReference type="Gene3D" id="2.60.420.10">
    <property type="entry name" value="Maltose phosphorylase, domain 3"/>
    <property type="match status" value="1"/>
</dbReference>
<feature type="binding site" evidence="5">
    <location>
        <begin position="590"/>
        <end position="591"/>
    </location>
    <ligand>
        <name>substrate</name>
    </ligand>
</feature>
<dbReference type="SUPFAM" id="SSF74650">
    <property type="entry name" value="Galactose mutarotase-like"/>
    <property type="match status" value="1"/>
</dbReference>
<evidence type="ECO:0000313" key="10">
    <source>
        <dbReference type="Proteomes" id="UP000824242"/>
    </source>
</evidence>
<dbReference type="InterPro" id="IPR005195">
    <property type="entry name" value="Glyco_hydro_65_M"/>
</dbReference>
<dbReference type="Pfam" id="PF03632">
    <property type="entry name" value="Glyco_hydro_65m"/>
    <property type="match status" value="1"/>
</dbReference>
<dbReference type="PANTHER" id="PTHR11051:SF8">
    <property type="entry name" value="PROTEIN-GLUCOSYLGALACTOSYLHYDROXYLYSINE GLUCOSIDASE"/>
    <property type="match status" value="1"/>
</dbReference>
<dbReference type="GO" id="GO:0005975">
    <property type="term" value="P:carbohydrate metabolic process"/>
    <property type="evidence" value="ECO:0007669"/>
    <property type="project" value="InterPro"/>
</dbReference>
<dbReference type="InterPro" id="IPR037018">
    <property type="entry name" value="GH65_N"/>
</dbReference>
<keyword evidence="2" id="KW-0328">Glycosyltransferase</keyword>
<dbReference type="Proteomes" id="UP000824242">
    <property type="component" value="Unassembled WGS sequence"/>
</dbReference>
<dbReference type="SUPFAM" id="SSF48208">
    <property type="entry name" value="Six-hairpin glycosidases"/>
    <property type="match status" value="1"/>
</dbReference>
<proteinExistence type="inferred from homology"/>
<reference evidence="9" key="2">
    <citation type="journal article" date="2021" name="PeerJ">
        <title>Extensive microbial diversity within the chicken gut microbiome revealed by metagenomics and culture.</title>
        <authorList>
            <person name="Gilroy R."/>
            <person name="Ravi A."/>
            <person name="Getino M."/>
            <person name="Pursley I."/>
            <person name="Horton D.L."/>
            <person name="Alikhan N.F."/>
            <person name="Baker D."/>
            <person name="Gharbi K."/>
            <person name="Hall N."/>
            <person name="Watson M."/>
            <person name="Adriaenssens E.M."/>
            <person name="Foster-Nyarko E."/>
            <person name="Jarju S."/>
            <person name="Secka A."/>
            <person name="Antonio M."/>
            <person name="Oren A."/>
            <person name="Chaudhuri R.R."/>
            <person name="La Ragione R."/>
            <person name="Hildebrand F."/>
            <person name="Pallen M.J."/>
        </authorList>
    </citation>
    <scope>NUCLEOTIDE SEQUENCE</scope>
    <source>
        <strain evidence="9">ChiSxjej1B13-7958</strain>
    </source>
</reference>
<accession>A0A9D1DDD4</accession>
<dbReference type="GO" id="GO:0030246">
    <property type="term" value="F:carbohydrate binding"/>
    <property type="evidence" value="ECO:0007669"/>
    <property type="project" value="InterPro"/>
</dbReference>
<evidence type="ECO:0000256" key="2">
    <source>
        <dbReference type="ARBA" id="ARBA00022676"/>
    </source>
</evidence>
<evidence type="ECO:0000256" key="4">
    <source>
        <dbReference type="PIRSR" id="PIRSR036289-50"/>
    </source>
</evidence>
<dbReference type="InterPro" id="IPR017045">
    <property type="entry name" value="Malt_Pase/Glycosyl_Hdrlase"/>
</dbReference>
<dbReference type="InterPro" id="IPR011013">
    <property type="entry name" value="Gal_mutarotase_sf_dom"/>
</dbReference>
<evidence type="ECO:0000259" key="7">
    <source>
        <dbReference type="Pfam" id="PF03633"/>
    </source>
</evidence>
<dbReference type="InterPro" id="IPR012341">
    <property type="entry name" value="6hp_glycosidase-like_sf"/>
</dbReference>
<dbReference type="Gene3D" id="1.50.10.10">
    <property type="match status" value="1"/>
</dbReference>
<protein>
    <submittedName>
        <fullName evidence="9">Glycoside hydrolase family 65 protein</fullName>
    </submittedName>
</protein>
<feature type="domain" description="Glycoside hydrolase family 65 C-terminal" evidence="7">
    <location>
        <begin position="687"/>
        <end position="748"/>
    </location>
</feature>
<dbReference type="GO" id="GO:0004553">
    <property type="term" value="F:hydrolase activity, hydrolyzing O-glycosyl compounds"/>
    <property type="evidence" value="ECO:0007669"/>
    <property type="project" value="TreeGrafter"/>
</dbReference>